<dbReference type="InterPro" id="IPR011004">
    <property type="entry name" value="Trimer_LpxA-like_sf"/>
</dbReference>
<evidence type="ECO:0000256" key="6">
    <source>
        <dbReference type="ARBA" id="ARBA00023315"/>
    </source>
</evidence>
<dbReference type="Pfam" id="PF00132">
    <property type="entry name" value="Hexapep"/>
    <property type="match status" value="1"/>
</dbReference>
<dbReference type="GO" id="GO:0046677">
    <property type="term" value="P:response to antibiotic"/>
    <property type="evidence" value="ECO:0007669"/>
    <property type="project" value="UniProtKB-KW"/>
</dbReference>
<dbReference type="PANTHER" id="PTHR43300:SF12">
    <property type="entry name" value="CHLORAMPHENICOL ACETYLTRANSFERASE"/>
    <property type="match status" value="1"/>
</dbReference>
<evidence type="ECO:0000256" key="1">
    <source>
        <dbReference type="ARBA" id="ARBA00007274"/>
    </source>
</evidence>
<dbReference type="Gene3D" id="2.160.10.10">
    <property type="entry name" value="Hexapeptide repeat proteins"/>
    <property type="match status" value="1"/>
</dbReference>
<dbReference type="eggNOG" id="COG0110">
    <property type="taxonomic scope" value="Bacteria"/>
</dbReference>
<organism evidence="8 9">
    <name type="scientific">Photobacterium kishitanii</name>
    <dbReference type="NCBI Taxonomy" id="318456"/>
    <lineage>
        <taxon>Bacteria</taxon>
        <taxon>Pseudomonadati</taxon>
        <taxon>Pseudomonadota</taxon>
        <taxon>Gammaproteobacteria</taxon>
        <taxon>Vibrionales</taxon>
        <taxon>Vibrionaceae</taxon>
        <taxon>Photobacterium</taxon>
    </lineage>
</organism>
<dbReference type="SUPFAM" id="SSF51161">
    <property type="entry name" value="Trimeric LpxA-like enzymes"/>
    <property type="match status" value="1"/>
</dbReference>
<dbReference type="EC" id="2.3.1.28" evidence="2"/>
<dbReference type="PANTHER" id="PTHR43300">
    <property type="entry name" value="ACETYLTRANSFERASE"/>
    <property type="match status" value="1"/>
</dbReference>
<dbReference type="GeneID" id="29945260"/>
<evidence type="ECO:0000256" key="5">
    <source>
        <dbReference type="ARBA" id="ARBA00023251"/>
    </source>
</evidence>
<evidence type="ECO:0000256" key="2">
    <source>
        <dbReference type="ARBA" id="ARBA00013235"/>
    </source>
</evidence>
<name>A0A0B7JEI3_9GAMM</name>
<dbReference type="GO" id="GO:0008811">
    <property type="term" value="F:chloramphenicol O-acetyltransferase activity"/>
    <property type="evidence" value="ECO:0007669"/>
    <property type="project" value="UniProtKB-EC"/>
</dbReference>
<proteinExistence type="inferred from homology"/>
<comment type="catalytic activity">
    <reaction evidence="7">
        <text>chloramphenicol + acetyl-CoA = chloramphenicol 3-acetate + CoA</text>
        <dbReference type="Rhea" id="RHEA:18421"/>
        <dbReference type="ChEBI" id="CHEBI:16730"/>
        <dbReference type="ChEBI" id="CHEBI:17698"/>
        <dbReference type="ChEBI" id="CHEBI:57287"/>
        <dbReference type="ChEBI" id="CHEBI:57288"/>
        <dbReference type="EC" id="2.3.1.28"/>
    </reaction>
</comment>
<keyword evidence="4 8" id="KW-0808">Transferase</keyword>
<dbReference type="Proteomes" id="UP000241426">
    <property type="component" value="Unassembled WGS sequence"/>
</dbReference>
<accession>A0A0B7JEI3</accession>
<evidence type="ECO:0000256" key="3">
    <source>
        <dbReference type="ARBA" id="ARBA00020291"/>
    </source>
</evidence>
<keyword evidence="5" id="KW-0046">Antibiotic resistance</keyword>
<dbReference type="EMBL" id="PYNF01000019">
    <property type="protein sequence ID" value="PSU95416.1"/>
    <property type="molecule type" value="Genomic_DNA"/>
</dbReference>
<gene>
    <name evidence="8" type="ORF">C9J27_18065</name>
</gene>
<evidence type="ECO:0000256" key="4">
    <source>
        <dbReference type="ARBA" id="ARBA00022679"/>
    </source>
</evidence>
<evidence type="ECO:0000256" key="7">
    <source>
        <dbReference type="ARBA" id="ARBA00047633"/>
    </source>
</evidence>
<dbReference type="InterPro" id="IPR050179">
    <property type="entry name" value="Trans_hexapeptide_repeat"/>
</dbReference>
<accession>A0A2T3KEA7</accession>
<sequence>MALSIFPSWIGGYEIKQHITNPNIEVGDYSYYSGYYHQHHFEDQCVHYLLGDKSSNEVWQSGIFGEVDKLIIGRFCSIASGVVIMLAGNQGHRHDWISSFPFDFEEFGDGVKSGFERAGNTVIGNDVWLGAECVIMPGVKIGDGAVIGTRAVITKDVEPYSIVVGNPGRCVKKRFAPLQINKLLEMKWWNWSVPQLKAAMTMMCSTDIDSLYDYYQAMDSSSVDE</sequence>
<dbReference type="RefSeq" id="WP_036791684.1">
    <property type="nucleotide sequence ID" value="NZ_JAUZMX010000002.1"/>
</dbReference>
<evidence type="ECO:0000313" key="9">
    <source>
        <dbReference type="Proteomes" id="UP000241426"/>
    </source>
</evidence>
<keyword evidence="6" id="KW-0012">Acyltransferase</keyword>
<dbReference type="AlphaFoldDB" id="A0A0B7JEI3"/>
<comment type="caution">
    <text evidence="8">The sequence shown here is derived from an EMBL/GenBank/DDBJ whole genome shotgun (WGS) entry which is preliminary data.</text>
</comment>
<evidence type="ECO:0000313" key="8">
    <source>
        <dbReference type="EMBL" id="PSU95416.1"/>
    </source>
</evidence>
<reference evidence="8 9" key="1">
    <citation type="submission" date="2018-01" db="EMBL/GenBank/DDBJ databases">
        <title>Whole genome sequencing of Histamine producing bacteria.</title>
        <authorList>
            <person name="Butler K."/>
        </authorList>
    </citation>
    <scope>NUCLEOTIDE SEQUENCE [LARGE SCALE GENOMIC DNA]</scope>
    <source>
        <strain evidence="8 9">FS-7.2</strain>
    </source>
</reference>
<dbReference type="CDD" id="cd03349">
    <property type="entry name" value="LbH_XAT"/>
    <property type="match status" value="1"/>
</dbReference>
<comment type="similarity">
    <text evidence="1">Belongs to the transferase hexapeptide repeat family.</text>
</comment>
<protein>
    <recommendedName>
        <fullName evidence="3">Chloramphenicol acetyltransferase</fullName>
        <ecNumber evidence="2">2.3.1.28</ecNumber>
    </recommendedName>
</protein>
<dbReference type="InterPro" id="IPR001451">
    <property type="entry name" value="Hexapep"/>
</dbReference>